<evidence type="ECO:0000313" key="2">
    <source>
        <dbReference type="Proteomes" id="UP001312865"/>
    </source>
</evidence>
<dbReference type="Gene3D" id="2.170.120.40">
    <property type="entry name" value="YbbR-like domain"/>
    <property type="match status" value="2"/>
</dbReference>
<gene>
    <name evidence="1" type="ORF">WAK64_20065</name>
</gene>
<dbReference type="InterPro" id="IPR053154">
    <property type="entry name" value="c-di-AMP_regulator"/>
</dbReference>
<dbReference type="Proteomes" id="UP001312865">
    <property type="component" value="Unassembled WGS sequence"/>
</dbReference>
<dbReference type="EMBL" id="JBBAXC010000024">
    <property type="protein sequence ID" value="MEI5909337.1"/>
    <property type="molecule type" value="Genomic_DNA"/>
</dbReference>
<proteinExistence type="predicted"/>
<name>A0ABU8HJ82_9BACI</name>
<dbReference type="RefSeq" id="WP_336588782.1">
    <property type="nucleotide sequence ID" value="NZ_JBBAXC010000024.1"/>
</dbReference>
<accession>A0ABU8HJ82</accession>
<dbReference type="PANTHER" id="PTHR37804:SF1">
    <property type="entry name" value="CDAA REGULATORY PROTEIN CDAR"/>
    <property type="match status" value="1"/>
</dbReference>
<dbReference type="Gene3D" id="2.170.120.30">
    <property type="match status" value="2"/>
</dbReference>
<dbReference type="PANTHER" id="PTHR37804">
    <property type="entry name" value="CDAA REGULATORY PROTEIN CDAR"/>
    <property type="match status" value="1"/>
</dbReference>
<keyword evidence="2" id="KW-1185">Reference proteome</keyword>
<organism evidence="1 2">
    <name type="scientific">Bacillus spongiae</name>
    <dbReference type="NCBI Taxonomy" id="2683610"/>
    <lineage>
        <taxon>Bacteria</taxon>
        <taxon>Bacillati</taxon>
        <taxon>Bacillota</taxon>
        <taxon>Bacilli</taxon>
        <taxon>Bacillales</taxon>
        <taxon>Bacillaceae</taxon>
        <taxon>Bacillus</taxon>
    </lineage>
</organism>
<comment type="caution">
    <text evidence="1">The sequence shown here is derived from an EMBL/GenBank/DDBJ whole genome shotgun (WGS) entry which is preliminary data.</text>
</comment>
<sequence>MDKLMESRWFMRIVAFALASLLFISVNVDNDRTKTSGNGSNEDSITINDVPITSYYDTENLVVSGLPETVDITLSGTKSLVQTTKARGVFNLFVDLEDVTVGEHNVPIQYKDIPDNLDVIIEPKYIDIDVQEKVTEEFVVEPELNESLLAEGYEIEELLVEPNKVSISGAKSDIEAITYVKASIELNDLVDGNLIKEARVLAFDDALNKLNVTIEPKVVDVKINVVNPSKEVPIKVETKGTLPDGVELDTIEVEPNKIQVFGRSSALNELDELEVEIDLSKIEKDTTLEVPVTLPSGLNKSQPSSVSVNVNVKVMGKRTFLHLPINIRGAIQEDSVTFLSPNDGSADVIVEAYQDILDELTEKDVKPFIDVSDLPPGEHEVDLSVEGLEKVKWSSSVEKVKVKIE</sequence>
<reference evidence="1 2" key="1">
    <citation type="journal article" date="2018" name="J. Microbiol.">
        <title>Bacillus spongiae sp. nov., isolated from sponge of Jeju Island.</title>
        <authorList>
            <person name="Lee G.E."/>
            <person name="Im W.T."/>
            <person name="Park J.S."/>
        </authorList>
    </citation>
    <scope>NUCLEOTIDE SEQUENCE [LARGE SCALE GENOMIC DNA]</scope>
    <source>
        <strain evidence="1 2">135PIL107-10</strain>
    </source>
</reference>
<protein>
    <submittedName>
        <fullName evidence="1">CdaR family protein</fullName>
    </submittedName>
</protein>
<dbReference type="Pfam" id="PF07949">
    <property type="entry name" value="YbbR"/>
    <property type="match status" value="3"/>
</dbReference>
<evidence type="ECO:0000313" key="1">
    <source>
        <dbReference type="EMBL" id="MEI5909337.1"/>
    </source>
</evidence>
<dbReference type="InterPro" id="IPR012505">
    <property type="entry name" value="YbbR"/>
</dbReference>